<evidence type="ECO:0000313" key="12">
    <source>
        <dbReference type="Proteomes" id="UP000002866"/>
    </source>
</evidence>
<dbReference type="InterPro" id="IPR029044">
    <property type="entry name" value="Nucleotide-diphossugar_trans"/>
</dbReference>
<accession>I2H7F0</accession>
<dbReference type="PANTHER" id="PTHR31392">
    <property type="entry name" value="ALPHA-1,3-MANNOSYLTRANSFERASE MNN1-RELATED"/>
    <property type="match status" value="1"/>
</dbReference>
<organism evidence="11 12">
    <name type="scientific">Henningerozyma blattae (strain ATCC 34711 / CBS 6284 / DSM 70876 / NBRC 10599 / NRRL Y-10934 / UCD 77-7)</name>
    <name type="common">Yeast</name>
    <name type="synonym">Tetrapisispora blattae</name>
    <dbReference type="NCBI Taxonomy" id="1071380"/>
    <lineage>
        <taxon>Eukaryota</taxon>
        <taxon>Fungi</taxon>
        <taxon>Dikarya</taxon>
        <taxon>Ascomycota</taxon>
        <taxon>Saccharomycotina</taxon>
        <taxon>Saccharomycetes</taxon>
        <taxon>Saccharomycetales</taxon>
        <taxon>Saccharomycetaceae</taxon>
        <taxon>Henningerozyma</taxon>
    </lineage>
</organism>
<comment type="subcellular location">
    <subcellularLocation>
        <location evidence="1">Membrane</location>
        <topology evidence="1">Single-pass type II membrane protein</topology>
    </subcellularLocation>
</comment>
<keyword evidence="9" id="KW-0325">Glycoprotein</keyword>
<evidence type="ECO:0000256" key="10">
    <source>
        <dbReference type="SAM" id="Phobius"/>
    </source>
</evidence>
<evidence type="ECO:0000313" key="11">
    <source>
        <dbReference type="EMBL" id="CCH62302.1"/>
    </source>
</evidence>
<dbReference type="Pfam" id="PF11051">
    <property type="entry name" value="Mannosyl_trans3"/>
    <property type="match status" value="1"/>
</dbReference>
<dbReference type="GO" id="GO:0005794">
    <property type="term" value="C:Golgi apparatus"/>
    <property type="evidence" value="ECO:0007669"/>
    <property type="project" value="TreeGrafter"/>
</dbReference>
<keyword evidence="12" id="KW-1185">Reference proteome</keyword>
<reference evidence="11 12" key="1">
    <citation type="journal article" date="2011" name="Proc. Natl. Acad. Sci. U.S.A.">
        <title>Evolutionary erosion of yeast sex chromosomes by mating-type switching accidents.</title>
        <authorList>
            <person name="Gordon J.L."/>
            <person name="Armisen D."/>
            <person name="Proux-Wera E."/>
            <person name="Oheigeartaigh S.S."/>
            <person name="Byrne K.P."/>
            <person name="Wolfe K.H."/>
        </authorList>
    </citation>
    <scope>NUCLEOTIDE SEQUENCE [LARGE SCALE GENOMIC DNA]</scope>
    <source>
        <strain evidence="12">ATCC 34711 / CBS 6284 / DSM 70876 / NBRC 10599 / NRRL Y-10934 / UCD 77-7</strain>
    </source>
</reference>
<keyword evidence="7 10" id="KW-1133">Transmembrane helix</keyword>
<dbReference type="GeneID" id="14497434"/>
<dbReference type="STRING" id="1071380.I2H7F0"/>
<dbReference type="AlphaFoldDB" id="I2H7F0"/>
<dbReference type="HOGENOM" id="CLU_015387_1_0_1"/>
<evidence type="ECO:0000256" key="5">
    <source>
        <dbReference type="ARBA" id="ARBA00022692"/>
    </source>
</evidence>
<protein>
    <recommendedName>
        <fullName evidence="13">Alpha-1,3-mannosyltransferase</fullName>
    </recommendedName>
</protein>
<evidence type="ECO:0000256" key="1">
    <source>
        <dbReference type="ARBA" id="ARBA00004606"/>
    </source>
</evidence>
<evidence type="ECO:0000256" key="7">
    <source>
        <dbReference type="ARBA" id="ARBA00022989"/>
    </source>
</evidence>
<keyword evidence="8 10" id="KW-0472">Membrane</keyword>
<evidence type="ECO:0000256" key="3">
    <source>
        <dbReference type="ARBA" id="ARBA00022676"/>
    </source>
</evidence>
<dbReference type="Proteomes" id="UP000002866">
    <property type="component" value="Chromosome 7"/>
</dbReference>
<dbReference type="OMA" id="CHEANNI"/>
<dbReference type="eggNOG" id="ENOG502RZ48">
    <property type="taxonomic scope" value="Eukaryota"/>
</dbReference>
<keyword evidence="4" id="KW-0808">Transferase</keyword>
<dbReference type="InterPro" id="IPR022751">
    <property type="entry name" value="Alpha_mannosyltransferase"/>
</dbReference>
<dbReference type="SUPFAM" id="SSF53448">
    <property type="entry name" value="Nucleotide-diphospho-sugar transferases"/>
    <property type="match status" value="1"/>
</dbReference>
<dbReference type="EMBL" id="HE806322">
    <property type="protein sequence ID" value="CCH62302.1"/>
    <property type="molecule type" value="Genomic_DNA"/>
</dbReference>
<dbReference type="RefSeq" id="XP_004181821.1">
    <property type="nucleotide sequence ID" value="XM_004181773.1"/>
</dbReference>
<keyword evidence="3" id="KW-0328">Glycosyltransferase</keyword>
<evidence type="ECO:0000256" key="9">
    <source>
        <dbReference type="ARBA" id="ARBA00023180"/>
    </source>
</evidence>
<gene>
    <name evidence="11" type="primary">TBLA0G03680</name>
    <name evidence="11" type="ORF">TBLA_0G03680</name>
</gene>
<dbReference type="GO" id="GO:0006493">
    <property type="term" value="P:protein O-linked glycosylation"/>
    <property type="evidence" value="ECO:0007669"/>
    <property type="project" value="TreeGrafter"/>
</dbReference>
<evidence type="ECO:0000256" key="8">
    <source>
        <dbReference type="ARBA" id="ARBA00023136"/>
    </source>
</evidence>
<evidence type="ECO:0000256" key="2">
    <source>
        <dbReference type="ARBA" id="ARBA00009105"/>
    </source>
</evidence>
<dbReference type="GO" id="GO:0000033">
    <property type="term" value="F:alpha-1,3-mannosyltransferase activity"/>
    <property type="evidence" value="ECO:0007669"/>
    <property type="project" value="TreeGrafter"/>
</dbReference>
<dbReference type="OrthoDB" id="430354at2759"/>
<dbReference type="KEGG" id="tbl:TBLA_0G03680"/>
<dbReference type="InParanoid" id="I2H7F0"/>
<evidence type="ECO:0008006" key="13">
    <source>
        <dbReference type="Google" id="ProtNLM"/>
    </source>
</evidence>
<evidence type="ECO:0000256" key="4">
    <source>
        <dbReference type="ARBA" id="ARBA00022679"/>
    </source>
</evidence>
<evidence type="ECO:0000256" key="6">
    <source>
        <dbReference type="ARBA" id="ARBA00022968"/>
    </source>
</evidence>
<dbReference type="GO" id="GO:0016020">
    <property type="term" value="C:membrane"/>
    <property type="evidence" value="ECO:0007669"/>
    <property type="project" value="UniProtKB-SubCell"/>
</dbReference>
<dbReference type="FunCoup" id="I2H7F0">
    <property type="interactions" value="115"/>
</dbReference>
<dbReference type="PANTHER" id="PTHR31392:SF1">
    <property type="entry name" value="ALPHA-1,3-MANNOSYLTRANSFERASE MNN1-RELATED"/>
    <property type="match status" value="1"/>
</dbReference>
<sequence length="751" mass="88289">MLNQISPNSRYVNKTRILFITTLISISFFLYLLNGIINNSNTNSHNIFYVKDSIKTNFRSGNLNKGLSHALDAINIRPLQEGNYSPLDFIPDYDKMVNFKKNTSWNPMKKFSMLEFHDLNLQDRCSFYFRQLYSMNNKWSNDYHKLTFDIDDIHIDLKEEKLGSILGDEELIRMHRKKNDVKLALQRLRIYDRCFIQNDNVDISKIFEDTTGSTMKDVLDLSSSSKKRDLNVRSTLLKDTYKEYNQWDLEHRMFPYIKYFEESNASDIIPRIRYGGELLPKGQIPILTDETRLKAKYSYFQYDKTKSFWMNWNRISGNVAHRGVILSFGDKHLKWALKLIMALRYRQNTLPIQIIITKNDLSKNSMEKILFAAQSDEVQIKDKKGNVMKDVFTKQEIIFVDVTNIIDPEFFDNFTGWKSKWLASIFNLFEEYIFLDADAISYVDLNHYFNTKEYNETGTIFFRDRMLEHYLPRTCNALLESVHPMLPESKYFDNHKYIDEEHVLNECEQYLDPNEKIYKQFFADNLLHQMESGLYAIDKTSHIIPLIMGMTLHMLPIEKCSYGDKEFFWLGFLASGHPYAFHPINAGTFGIYQEKKVPYPEIKAEVCSAQIVHLDVDHKMLWTNGGASICKKDGCVQDDWKNDKIEWPKNLAKSEEELQEVYDGPIDPKFAVISWSAIDAWGRQNKACQGYIWCARYEKILREFSNQEMIERGTLVELKGEEYKICKSTNEVWSYFKIEDAGSMPIKGEIY</sequence>
<keyword evidence="5 10" id="KW-0812">Transmembrane</keyword>
<name>I2H7F0_HENB6</name>
<comment type="similarity">
    <text evidence="2">Belongs to the MNN1/MNT family.</text>
</comment>
<proteinExistence type="inferred from homology"/>
<feature type="transmembrane region" description="Helical" evidence="10">
    <location>
        <begin position="17"/>
        <end position="37"/>
    </location>
</feature>
<keyword evidence="6" id="KW-0735">Signal-anchor</keyword>